<dbReference type="GO" id="GO:0015341">
    <property type="term" value="F:zinc efflux antiporter activity"/>
    <property type="evidence" value="ECO:0007669"/>
    <property type="project" value="TreeGrafter"/>
</dbReference>
<evidence type="ECO:0000256" key="6">
    <source>
        <dbReference type="ARBA" id="ARBA00022906"/>
    </source>
</evidence>
<organism evidence="12 13">
    <name type="scientific">Candidatus Methylospira mobilis</name>
    <dbReference type="NCBI Taxonomy" id="1808979"/>
    <lineage>
        <taxon>Bacteria</taxon>
        <taxon>Pseudomonadati</taxon>
        <taxon>Pseudomonadota</taxon>
        <taxon>Gammaproteobacteria</taxon>
        <taxon>Methylococcales</taxon>
        <taxon>Methylococcaceae</taxon>
        <taxon>Candidatus Methylospira</taxon>
    </lineage>
</organism>
<evidence type="ECO:0000256" key="4">
    <source>
        <dbReference type="ARBA" id="ARBA00022496"/>
    </source>
</evidence>
<evidence type="ECO:0000313" key="13">
    <source>
        <dbReference type="Proteomes" id="UP000325755"/>
    </source>
</evidence>
<evidence type="ECO:0000256" key="2">
    <source>
        <dbReference type="ARBA" id="ARBA00010212"/>
    </source>
</evidence>
<sequence length="319" mass="35007">MLRFIKNHRTGKLRTIPDKLRRTAARRHLTRFAWLSIIAAVVTIALKTAAYLLTGSVGLLSDAMEALVNLVAAIMALAMLIVSSRPPDDEYQFGLGKAEYFSSGLEGVLIIVAAAGISFASLDRLYHPVALQSLDAGLIVSLVASLINLLVARQLRRVGELFNSITLVAEARHLMSDVWTSAGVLLGLVAVKATGWQQLDPIIGLVLALHIFATGIMLLRHSIAGLLDTTLPPEENAEIQRVLASYKPHGVQFHDLRTRRSGAHRFMTVHVLVPGGWSVQCGHDLLEQIERDIRDRLEDIHVVTHLEPIEDQASFAHEV</sequence>
<feature type="domain" description="Cation efflux protein transmembrane" evidence="10">
    <location>
        <begin position="34"/>
        <end position="227"/>
    </location>
</feature>
<feature type="domain" description="Cation efflux protein cytoplasmic" evidence="11">
    <location>
        <begin position="231"/>
        <end position="308"/>
    </location>
</feature>
<dbReference type="Proteomes" id="UP000325755">
    <property type="component" value="Chromosome"/>
</dbReference>
<dbReference type="OrthoDB" id="9806522at2"/>
<dbReference type="PANTHER" id="PTHR43840">
    <property type="entry name" value="MITOCHONDRIAL METAL TRANSPORTER 1-RELATED"/>
    <property type="match status" value="1"/>
</dbReference>
<feature type="transmembrane region" description="Helical" evidence="9">
    <location>
        <begin position="104"/>
        <end position="122"/>
    </location>
</feature>
<keyword evidence="3" id="KW-0813">Transport</keyword>
<keyword evidence="6" id="KW-0862">Zinc</keyword>
<feature type="transmembrane region" description="Helical" evidence="9">
    <location>
        <begin position="134"/>
        <end position="153"/>
    </location>
</feature>
<evidence type="ECO:0000256" key="7">
    <source>
        <dbReference type="ARBA" id="ARBA00022989"/>
    </source>
</evidence>
<evidence type="ECO:0000256" key="3">
    <source>
        <dbReference type="ARBA" id="ARBA00022448"/>
    </source>
</evidence>
<keyword evidence="7 9" id="KW-1133">Transmembrane helix</keyword>
<keyword evidence="13" id="KW-1185">Reference proteome</keyword>
<keyword evidence="5 9" id="KW-0812">Transmembrane</keyword>
<dbReference type="InterPro" id="IPR027469">
    <property type="entry name" value="Cation_efflux_TMD_sf"/>
</dbReference>
<dbReference type="NCBIfam" id="TIGR01297">
    <property type="entry name" value="CDF"/>
    <property type="match status" value="1"/>
</dbReference>
<keyword evidence="4" id="KW-0410">Iron transport</keyword>
<dbReference type="GO" id="GO:0015086">
    <property type="term" value="F:cadmium ion transmembrane transporter activity"/>
    <property type="evidence" value="ECO:0007669"/>
    <property type="project" value="TreeGrafter"/>
</dbReference>
<dbReference type="InParanoid" id="A0A5Q0BJS1"/>
<dbReference type="Gene3D" id="1.20.1510.10">
    <property type="entry name" value="Cation efflux protein transmembrane domain"/>
    <property type="match status" value="1"/>
</dbReference>
<dbReference type="GO" id="GO:0015093">
    <property type="term" value="F:ferrous iron transmembrane transporter activity"/>
    <property type="evidence" value="ECO:0007669"/>
    <property type="project" value="TreeGrafter"/>
</dbReference>
<dbReference type="Gene3D" id="3.30.70.1350">
    <property type="entry name" value="Cation efflux protein, cytoplasmic domain"/>
    <property type="match status" value="1"/>
</dbReference>
<evidence type="ECO:0000256" key="1">
    <source>
        <dbReference type="ARBA" id="ARBA00004141"/>
    </source>
</evidence>
<name>A0A5Q0BJS1_9GAMM</name>
<dbReference type="GO" id="GO:0006882">
    <property type="term" value="P:intracellular zinc ion homeostasis"/>
    <property type="evidence" value="ECO:0007669"/>
    <property type="project" value="TreeGrafter"/>
</dbReference>
<dbReference type="EMBL" id="CP044205">
    <property type="protein sequence ID" value="QFY42408.1"/>
    <property type="molecule type" value="Genomic_DNA"/>
</dbReference>
<gene>
    <name evidence="12" type="ORF">F6R98_07025</name>
</gene>
<dbReference type="Pfam" id="PF01545">
    <property type="entry name" value="Cation_efflux"/>
    <property type="match status" value="1"/>
</dbReference>
<dbReference type="SUPFAM" id="SSF160240">
    <property type="entry name" value="Cation efflux protein cytoplasmic domain-like"/>
    <property type="match status" value="1"/>
</dbReference>
<feature type="transmembrane region" description="Helical" evidence="9">
    <location>
        <begin position="202"/>
        <end position="219"/>
    </location>
</feature>
<comment type="subcellular location">
    <subcellularLocation>
        <location evidence="1">Membrane</location>
        <topology evidence="1">Multi-pass membrane protein</topology>
    </subcellularLocation>
</comment>
<comment type="similarity">
    <text evidence="2">Belongs to the cation diffusion facilitator (CDF) transporter (TC 2.A.4) family. FieF subfamily.</text>
</comment>
<keyword evidence="6" id="KW-0864">Zinc transport</keyword>
<dbReference type="Pfam" id="PF16916">
    <property type="entry name" value="ZT_dimer"/>
    <property type="match status" value="1"/>
</dbReference>
<feature type="transmembrane region" description="Helical" evidence="9">
    <location>
        <begin position="32"/>
        <end position="54"/>
    </location>
</feature>
<evidence type="ECO:0000259" key="10">
    <source>
        <dbReference type="Pfam" id="PF01545"/>
    </source>
</evidence>
<dbReference type="GO" id="GO:0005886">
    <property type="term" value="C:plasma membrane"/>
    <property type="evidence" value="ECO:0007669"/>
    <property type="project" value="TreeGrafter"/>
</dbReference>
<evidence type="ECO:0000259" key="11">
    <source>
        <dbReference type="Pfam" id="PF16916"/>
    </source>
</evidence>
<evidence type="ECO:0000256" key="9">
    <source>
        <dbReference type="SAM" id="Phobius"/>
    </source>
</evidence>
<dbReference type="KEGG" id="mmob:F6R98_07025"/>
<dbReference type="SUPFAM" id="SSF161111">
    <property type="entry name" value="Cation efflux protein transmembrane domain-like"/>
    <property type="match status" value="1"/>
</dbReference>
<reference evidence="12 13" key="1">
    <citation type="submission" date="2019-09" db="EMBL/GenBank/DDBJ databases">
        <title>Ecophysiology of the spiral-shaped methanotroph Methylospira mobilis as revealed by the complete genome sequence.</title>
        <authorList>
            <person name="Oshkin I.Y."/>
            <person name="Dedysh S.N."/>
            <person name="Miroshnikov K."/>
            <person name="Danilova O.V."/>
            <person name="Hakobyan A."/>
            <person name="Liesack W."/>
        </authorList>
    </citation>
    <scope>NUCLEOTIDE SEQUENCE [LARGE SCALE GENOMIC DNA]</scope>
    <source>
        <strain evidence="12 13">Shm1</strain>
    </source>
</reference>
<dbReference type="RefSeq" id="WP_153248391.1">
    <property type="nucleotide sequence ID" value="NZ_CP044205.1"/>
</dbReference>
<keyword evidence="4" id="KW-0408">Iron</keyword>
<evidence type="ECO:0000313" key="12">
    <source>
        <dbReference type="EMBL" id="QFY42408.1"/>
    </source>
</evidence>
<accession>A0A5Q0BJS1</accession>
<dbReference type="InterPro" id="IPR036837">
    <property type="entry name" value="Cation_efflux_CTD_sf"/>
</dbReference>
<feature type="transmembrane region" description="Helical" evidence="9">
    <location>
        <begin position="66"/>
        <end position="83"/>
    </location>
</feature>
<proteinExistence type="inferred from homology"/>
<evidence type="ECO:0000256" key="8">
    <source>
        <dbReference type="ARBA" id="ARBA00023136"/>
    </source>
</evidence>
<dbReference type="FunCoup" id="A0A5Q0BJS1">
    <property type="interactions" value="332"/>
</dbReference>
<protein>
    <submittedName>
        <fullName evidence="12">Cation transporter</fullName>
    </submittedName>
</protein>
<dbReference type="InterPro" id="IPR058533">
    <property type="entry name" value="Cation_efflux_TM"/>
</dbReference>
<dbReference type="InterPro" id="IPR002524">
    <property type="entry name" value="Cation_efflux"/>
</dbReference>
<dbReference type="InterPro" id="IPR050291">
    <property type="entry name" value="CDF_Transporter"/>
</dbReference>
<keyword evidence="6" id="KW-0406">Ion transport</keyword>
<keyword evidence="8 9" id="KW-0472">Membrane</keyword>
<dbReference type="InterPro" id="IPR027470">
    <property type="entry name" value="Cation_efflux_CTD"/>
</dbReference>
<dbReference type="AlphaFoldDB" id="A0A5Q0BJS1"/>
<dbReference type="PANTHER" id="PTHR43840:SF15">
    <property type="entry name" value="MITOCHONDRIAL METAL TRANSPORTER 1-RELATED"/>
    <property type="match status" value="1"/>
</dbReference>
<evidence type="ECO:0000256" key="5">
    <source>
        <dbReference type="ARBA" id="ARBA00022692"/>
    </source>
</evidence>